<dbReference type="CDD" id="cd18106">
    <property type="entry name" value="SpoU-like_RNMTL1"/>
    <property type="match status" value="1"/>
</dbReference>
<dbReference type="InterPro" id="IPR013123">
    <property type="entry name" value="SpoU_subst-bd"/>
</dbReference>
<gene>
    <name evidence="8" type="ORF">RDWZM_009395</name>
</gene>
<evidence type="ECO:0000313" key="9">
    <source>
        <dbReference type="Proteomes" id="UP001142055"/>
    </source>
</evidence>
<dbReference type="InterPro" id="IPR023393">
    <property type="entry name" value="START-like_dom_sf"/>
</dbReference>
<dbReference type="InterPro" id="IPR015310">
    <property type="entry name" value="AHSA1-like_N"/>
</dbReference>
<dbReference type="PANTHER" id="PTHR43191:SF2">
    <property type="entry name" value="RRNA METHYLTRANSFERASE 3, MITOCHONDRIAL"/>
    <property type="match status" value="1"/>
</dbReference>
<dbReference type="SUPFAM" id="SSF75217">
    <property type="entry name" value="alpha/beta knot"/>
    <property type="match status" value="1"/>
</dbReference>
<dbReference type="InterPro" id="IPR029028">
    <property type="entry name" value="Alpha/beta_knot_MTases"/>
</dbReference>
<dbReference type="Pfam" id="PF22435">
    <property type="entry name" value="MRM3-like_sub_bind"/>
    <property type="match status" value="1"/>
</dbReference>
<dbReference type="Pfam" id="PF09229">
    <property type="entry name" value="Aha1_N"/>
    <property type="match status" value="1"/>
</dbReference>
<dbReference type="PANTHER" id="PTHR43191">
    <property type="entry name" value="RRNA METHYLTRANSFERASE 3"/>
    <property type="match status" value="1"/>
</dbReference>
<dbReference type="GO" id="GO:0008173">
    <property type="term" value="F:RNA methyltransferase activity"/>
    <property type="evidence" value="ECO:0007669"/>
    <property type="project" value="InterPro"/>
</dbReference>
<proteinExistence type="inferred from homology"/>
<dbReference type="InterPro" id="IPR013538">
    <property type="entry name" value="ASHA1/2-like_C"/>
</dbReference>
<comment type="similarity">
    <text evidence="2">Belongs to the class IV-like SAM-binding methyltransferase superfamily. RNA methyltransferase TrmH family.</text>
</comment>
<accession>A0A9Q0M1B7</accession>
<dbReference type="AlphaFoldDB" id="A0A9Q0M1B7"/>
<feature type="domain" description="RNA 2-O ribose methyltransferase substrate binding" evidence="6">
    <location>
        <begin position="385"/>
        <end position="460"/>
    </location>
</feature>
<evidence type="ECO:0000259" key="6">
    <source>
        <dbReference type="SMART" id="SM00967"/>
    </source>
</evidence>
<dbReference type="Proteomes" id="UP001142055">
    <property type="component" value="Chromosome 3"/>
</dbReference>
<evidence type="ECO:0000256" key="3">
    <source>
        <dbReference type="ARBA" id="ARBA00022603"/>
    </source>
</evidence>
<name>A0A9Q0M1B7_BLOTA</name>
<comment type="caution">
    <text evidence="8">The sequence shown here is derived from an EMBL/GenBank/DDBJ whole genome shotgun (WGS) entry which is preliminary data.</text>
</comment>
<dbReference type="GO" id="GO:0005737">
    <property type="term" value="C:cytoplasm"/>
    <property type="evidence" value="ECO:0007669"/>
    <property type="project" value="UniProtKB-ARBA"/>
</dbReference>
<dbReference type="GO" id="GO:0051087">
    <property type="term" value="F:protein-folding chaperone binding"/>
    <property type="evidence" value="ECO:0007669"/>
    <property type="project" value="InterPro"/>
</dbReference>
<dbReference type="Gene3D" id="3.40.1280.10">
    <property type="match status" value="1"/>
</dbReference>
<dbReference type="GO" id="GO:0001671">
    <property type="term" value="F:ATPase activator activity"/>
    <property type="evidence" value="ECO:0007669"/>
    <property type="project" value="InterPro"/>
</dbReference>
<feature type="domain" description="Activator of Hsp90 ATPase AHSA1-like N-terminal" evidence="7">
    <location>
        <begin position="29"/>
        <end position="164"/>
    </location>
</feature>
<protein>
    <submittedName>
        <fullName evidence="8">Uncharacterized protein</fullName>
    </submittedName>
</protein>
<dbReference type="EMBL" id="JAPWDV010000003">
    <property type="protein sequence ID" value="KAJ6218238.1"/>
    <property type="molecule type" value="Genomic_DNA"/>
</dbReference>
<organism evidence="8 9">
    <name type="scientific">Blomia tropicalis</name>
    <name type="common">Mite</name>
    <dbReference type="NCBI Taxonomy" id="40697"/>
    <lineage>
        <taxon>Eukaryota</taxon>
        <taxon>Metazoa</taxon>
        <taxon>Ecdysozoa</taxon>
        <taxon>Arthropoda</taxon>
        <taxon>Chelicerata</taxon>
        <taxon>Arachnida</taxon>
        <taxon>Acari</taxon>
        <taxon>Acariformes</taxon>
        <taxon>Sarcoptiformes</taxon>
        <taxon>Astigmata</taxon>
        <taxon>Glycyphagoidea</taxon>
        <taxon>Echimyopodidae</taxon>
        <taxon>Blomia</taxon>
    </lineage>
</organism>
<evidence type="ECO:0000313" key="8">
    <source>
        <dbReference type="EMBL" id="KAJ6218238.1"/>
    </source>
</evidence>
<dbReference type="InterPro" id="IPR051259">
    <property type="entry name" value="rRNA_Methyltransferase"/>
</dbReference>
<dbReference type="SUPFAM" id="SSF103111">
    <property type="entry name" value="Activator of Hsp90 ATPase, Aha1"/>
    <property type="match status" value="1"/>
</dbReference>
<reference evidence="8" key="1">
    <citation type="submission" date="2022-12" db="EMBL/GenBank/DDBJ databases">
        <title>Genome assemblies of Blomia tropicalis.</title>
        <authorList>
            <person name="Cui Y."/>
        </authorList>
    </citation>
    <scope>NUCLEOTIDE SEQUENCE</scope>
    <source>
        <tissue evidence="8">Adult mites</tissue>
    </source>
</reference>
<dbReference type="CDD" id="cd08892">
    <property type="entry name" value="SRPBCC_Aha1"/>
    <property type="match status" value="1"/>
</dbReference>
<dbReference type="Gene3D" id="3.15.10.20">
    <property type="entry name" value="Activator of Hsp90 ATPase Aha1, N-terminal domain"/>
    <property type="match status" value="1"/>
</dbReference>
<dbReference type="InterPro" id="IPR001537">
    <property type="entry name" value="SpoU_MeTrfase"/>
</dbReference>
<dbReference type="Gene3D" id="3.30.530.20">
    <property type="match status" value="1"/>
</dbReference>
<evidence type="ECO:0000259" key="7">
    <source>
        <dbReference type="SMART" id="SM01000"/>
    </source>
</evidence>
<keyword evidence="3" id="KW-0489">Methyltransferase</keyword>
<dbReference type="InterPro" id="IPR053888">
    <property type="entry name" value="MRM3-like_sub_bind"/>
</dbReference>
<dbReference type="InterPro" id="IPR029026">
    <property type="entry name" value="tRNA_m1G_MTases_N"/>
</dbReference>
<dbReference type="GO" id="GO:0003723">
    <property type="term" value="F:RNA binding"/>
    <property type="evidence" value="ECO:0007669"/>
    <property type="project" value="InterPro"/>
</dbReference>
<dbReference type="SMART" id="SM00967">
    <property type="entry name" value="SpoU_sub_bind"/>
    <property type="match status" value="1"/>
</dbReference>
<comment type="similarity">
    <text evidence="1">Belongs to the AHA1 family.</text>
</comment>
<evidence type="ECO:0000256" key="2">
    <source>
        <dbReference type="ARBA" id="ARBA00007228"/>
    </source>
</evidence>
<dbReference type="Gene3D" id="3.30.1330.30">
    <property type="match status" value="1"/>
</dbReference>
<evidence type="ECO:0000256" key="4">
    <source>
        <dbReference type="ARBA" id="ARBA00022679"/>
    </source>
</evidence>
<feature type="compositionally biased region" description="Basic and acidic residues" evidence="5">
    <location>
        <begin position="339"/>
        <end position="351"/>
    </location>
</feature>
<sequence>MAKWGEGDPRWIVEERPDATNVNNWHWTEKNAAHWSKDKLQSLLMNLEVNENNIGKCFISEITSIEGEAVANNRKGKLIFFYEWVIKCQWKGNVNGDENEVTGTIEIPNLSEENNADEITIDVTLNSSGTNADILKELMRTKGQAQIRKQLSKYIMALRDEFARDMIKPTKVAEGGSINSFQTEVQQQKKKESCLPGIARSIPTPNPQPQMGVKIETVRIQLVDNFKCTADEFYRVLTDSALLQAFTQNKVSVDVNVGGQFSLLNGNIIGKFTHLEPNKCIKQTWRLRNWPAEHYSDVTIKINQKEDHTEVSIELNGVPRTHQEATEQGWQRHYIEINETNKSKQSNKENDIPPYEKVNDKNNEFKSIMTKLSIKKRRQEMNLIVLEGKRLIQDAINAEIPLKYIFFTLEENIRGIENLNDILAKNGTKLLKVLYKDMKLFSSLVTSPGIMAVAQQPNNQMLIEQNSSKKMPLTLVCDNIRDPGNLGTIIRTSAAVGIEKLILTVGCVDAWNSKVLKSASGAHFRTPLYTNIEWNDLTNHLPEKYDLYIADSNTKENSHELLDSLSYFDIKFFISNESQNKVLIIGNEAFGISSQSYELAEKTNGCRIKIPLYNNVDSLNSAVASSILLYEIRRQFKTK</sequence>
<feature type="region of interest" description="Disordered" evidence="5">
    <location>
        <begin position="339"/>
        <end position="359"/>
    </location>
</feature>
<evidence type="ECO:0000256" key="1">
    <source>
        <dbReference type="ARBA" id="ARBA00006817"/>
    </source>
</evidence>
<dbReference type="SUPFAM" id="SSF55315">
    <property type="entry name" value="L30e-like"/>
    <property type="match status" value="1"/>
</dbReference>
<keyword evidence="9" id="KW-1185">Reference proteome</keyword>
<dbReference type="InterPro" id="IPR036338">
    <property type="entry name" value="Aha1"/>
</dbReference>
<evidence type="ECO:0000256" key="5">
    <source>
        <dbReference type="SAM" id="MobiDB-lite"/>
    </source>
</evidence>
<keyword evidence="4" id="KW-0808">Transferase</keyword>
<dbReference type="SUPFAM" id="SSF55961">
    <property type="entry name" value="Bet v1-like"/>
    <property type="match status" value="1"/>
</dbReference>
<dbReference type="Pfam" id="PF08327">
    <property type="entry name" value="AHSA1"/>
    <property type="match status" value="1"/>
</dbReference>
<dbReference type="SMART" id="SM01000">
    <property type="entry name" value="Aha1_N"/>
    <property type="match status" value="1"/>
</dbReference>
<dbReference type="InterPro" id="IPR029064">
    <property type="entry name" value="Ribosomal_eL30-like_sf"/>
</dbReference>
<dbReference type="Pfam" id="PF00588">
    <property type="entry name" value="SpoU_methylase"/>
    <property type="match status" value="1"/>
</dbReference>
<dbReference type="GO" id="GO:0032259">
    <property type="term" value="P:methylation"/>
    <property type="evidence" value="ECO:0007669"/>
    <property type="project" value="UniProtKB-KW"/>
</dbReference>
<dbReference type="GO" id="GO:0006396">
    <property type="term" value="P:RNA processing"/>
    <property type="evidence" value="ECO:0007669"/>
    <property type="project" value="InterPro"/>
</dbReference>